<evidence type="ECO:0000313" key="4">
    <source>
        <dbReference type="Proteomes" id="UP000461010"/>
    </source>
</evidence>
<dbReference type="InterPro" id="IPR033397">
    <property type="entry name" value="Metallo_peptidase_C"/>
</dbReference>
<comment type="caution">
    <text evidence="3">The sequence shown here is derived from an EMBL/GenBank/DDBJ whole genome shotgun (WGS) entry which is preliminary data.</text>
</comment>
<feature type="domain" description="Metallo-carboxypeptidase C-terminal" evidence="2">
    <location>
        <begin position="347"/>
        <end position="436"/>
    </location>
</feature>
<evidence type="ECO:0000259" key="2">
    <source>
        <dbReference type="Pfam" id="PF17129"/>
    </source>
</evidence>
<protein>
    <submittedName>
        <fullName evidence="3">Deacylase</fullName>
    </submittedName>
</protein>
<dbReference type="EMBL" id="WFKJ01000009">
    <property type="protein sequence ID" value="KAB7891999.1"/>
    <property type="molecule type" value="Genomic_DNA"/>
</dbReference>
<dbReference type="Pfam" id="PF17129">
    <property type="entry name" value="Peptidase_M99_C"/>
    <property type="match status" value="1"/>
</dbReference>
<evidence type="ECO:0000313" key="3">
    <source>
        <dbReference type="EMBL" id="KAB7891999.1"/>
    </source>
</evidence>
<dbReference type="SUPFAM" id="SSF53187">
    <property type="entry name" value="Zn-dependent exopeptidases"/>
    <property type="match status" value="1"/>
</dbReference>
<sequence length="438" mass="50691">MNLGILQLFKFLLIFICLQNLNAEVKSFDFDFIKKGQQDENTLLIIGGIQGDEPGAFMAASLIATHYDIKKGSVWVIPNLNFYSIIKRSRGPYGDMNRKFAALSKDDPDYNAIERIKKYIKSDEVKLILNLHDGSGFYREKYINNKMSPRRWGQCAIVDQSTLDIEKYGNLEEISSKVVKGINTNLIRERDMYHVKNTKTRLGDKEMEKTLTYYAINNGKAAFANEASKELNLQERVYYHLLAIEEYMNIMGIEFERKFSISTPEIKKVINNDIFISFYDEKIKLPLSKVRKLLKYFPINKDGDLSFTASNPLMTIVKEGKEYIIHYGNRKLAKLHPDYIKFIEDERDINISIDGVNQSIKFGYIIYAKDSFNIEAIPDLRVNVIGYVNKKYRNEVGININKNEVAKRFSIDQDGNLFRIEFYNGDKFAGMILLGFEK</sequence>
<organism evidence="3 4">
    <name type="scientific">Poseidonibacter ostreae</name>
    <dbReference type="NCBI Taxonomy" id="2654171"/>
    <lineage>
        <taxon>Bacteria</taxon>
        <taxon>Pseudomonadati</taxon>
        <taxon>Campylobacterota</taxon>
        <taxon>Epsilonproteobacteria</taxon>
        <taxon>Campylobacterales</taxon>
        <taxon>Arcobacteraceae</taxon>
        <taxon>Poseidonibacter</taxon>
    </lineage>
</organism>
<gene>
    <name evidence="3" type="ORF">GBG18_04385</name>
</gene>
<reference evidence="3 4" key="1">
    <citation type="submission" date="2019-10" db="EMBL/GenBank/DDBJ databases">
        <title>Poseidonibacter ostreae sp. nov., isolated from the gut of the Ostrea denselamellosa.</title>
        <authorList>
            <person name="Choi A."/>
        </authorList>
    </citation>
    <scope>NUCLEOTIDE SEQUENCE [LARGE SCALE GENOMIC DNA]</scope>
    <source>
        <strain evidence="3 4">SJOD-M-5</strain>
    </source>
</reference>
<dbReference type="Proteomes" id="UP000461010">
    <property type="component" value="Unassembled WGS sequence"/>
</dbReference>
<dbReference type="InterPro" id="IPR031489">
    <property type="entry name" value="Peptidase_M99"/>
</dbReference>
<keyword evidence="4" id="KW-1185">Reference proteome</keyword>
<feature type="domain" description="D,L-carboxypeptidase peptidase" evidence="1">
    <location>
        <begin position="38"/>
        <end position="271"/>
    </location>
</feature>
<accession>A0ABQ6VN02</accession>
<evidence type="ECO:0000259" key="1">
    <source>
        <dbReference type="Pfam" id="PF17033"/>
    </source>
</evidence>
<dbReference type="RefSeq" id="WP_152188757.1">
    <property type="nucleotide sequence ID" value="NZ_WFKJ01000009.1"/>
</dbReference>
<dbReference type="Gene3D" id="3.40.630.10">
    <property type="entry name" value="Zn peptidases"/>
    <property type="match status" value="1"/>
</dbReference>
<dbReference type="CDD" id="cd06243">
    <property type="entry name" value="M14_CP_Csd4-like"/>
    <property type="match status" value="1"/>
</dbReference>
<proteinExistence type="predicted"/>
<name>A0ABQ6VN02_9BACT</name>
<dbReference type="Pfam" id="PF17033">
    <property type="entry name" value="Peptidase_M99"/>
    <property type="match status" value="1"/>
</dbReference>